<dbReference type="GO" id="GO:0005615">
    <property type="term" value="C:extracellular space"/>
    <property type="evidence" value="ECO:0007669"/>
    <property type="project" value="UniProtKB-UniRule"/>
</dbReference>
<dbReference type="eggNOG" id="ENOG502S5RZ">
    <property type="taxonomic scope" value="Eukaryota"/>
</dbReference>
<comment type="function">
    <text evidence="7">Immune regulatory cytokine.</text>
</comment>
<dbReference type="PRINTS" id="PR01937">
    <property type="entry name" value="INTRLEUKIN24"/>
</dbReference>
<evidence type="ECO:0000256" key="5">
    <source>
        <dbReference type="ARBA" id="ARBA00022729"/>
    </source>
</evidence>
<dbReference type="AlphaFoldDB" id="H3A3C0"/>
<dbReference type="PANTHER" id="PTHR48482">
    <property type="entry name" value="INTERLEUKIN-19-RELATED"/>
    <property type="match status" value="1"/>
</dbReference>
<sequence length="176" mass="20312">MKVFTAFFCTFAISFLLCESPVTEGKTLHFGACRLFVHFHDLKENFADIKHTIVSIPVLLSIRRVLRVEGPRNSKFGDSCCFLRHLLKFYVEKVFKQYPTVDGNIRTKTSSLANSFLSIKTELRKCHERNMCQCGEESRQKIEAILHAYKNMDVNAAATKAIGELDILLEWMEKYH</sequence>
<evidence type="ECO:0000256" key="6">
    <source>
        <dbReference type="PIRSR" id="PIRSR620443-51"/>
    </source>
</evidence>
<dbReference type="PANTHER" id="PTHR48482:SF3">
    <property type="entry name" value="INTERLEUKIN-19"/>
    <property type="match status" value="1"/>
</dbReference>
<evidence type="ECO:0000313" key="8">
    <source>
        <dbReference type="Ensembl" id="ENSLACP00000004141.1"/>
    </source>
</evidence>
<dbReference type="Gene3D" id="1.20.1250.10">
    <property type="match status" value="1"/>
</dbReference>
<dbReference type="STRING" id="7897.ENSLACP00000004141"/>
<dbReference type="SUPFAM" id="SSF47266">
    <property type="entry name" value="4-helical cytokines"/>
    <property type="match status" value="1"/>
</dbReference>
<proteinExistence type="inferred from homology"/>
<dbReference type="GO" id="GO:0005125">
    <property type="term" value="F:cytokine activity"/>
    <property type="evidence" value="ECO:0007669"/>
    <property type="project" value="UniProtKB-UniRule"/>
</dbReference>
<feature type="disulfide bond" evidence="6">
    <location>
        <begin position="80"/>
        <end position="132"/>
    </location>
</feature>
<dbReference type="InterPro" id="IPR009079">
    <property type="entry name" value="4_helix_cytokine-like_core"/>
</dbReference>
<comment type="subcellular location">
    <subcellularLocation>
        <location evidence="1 7">Secreted</location>
    </subcellularLocation>
</comment>
<protein>
    <recommendedName>
        <fullName evidence="7">Interleukin family protein</fullName>
    </recommendedName>
</protein>
<feature type="signal peptide" evidence="7">
    <location>
        <begin position="1"/>
        <end position="25"/>
    </location>
</feature>
<dbReference type="InterPro" id="IPR020444">
    <property type="entry name" value="IL-24"/>
</dbReference>
<dbReference type="GeneTree" id="ENSGT00950000183124"/>
<name>H3A3C0_LATCH</name>
<evidence type="ECO:0000256" key="7">
    <source>
        <dbReference type="RuleBase" id="RU368043"/>
    </source>
</evidence>
<keyword evidence="4 7" id="KW-0964">Secreted</keyword>
<reference evidence="9" key="1">
    <citation type="submission" date="2011-08" db="EMBL/GenBank/DDBJ databases">
        <title>The draft genome of Latimeria chalumnae.</title>
        <authorList>
            <person name="Di Palma F."/>
            <person name="Alfoldi J."/>
            <person name="Johnson J."/>
            <person name="Berlin A."/>
            <person name="Gnerre S."/>
            <person name="Jaffe D."/>
            <person name="MacCallum I."/>
            <person name="Young S."/>
            <person name="Walker B.J."/>
            <person name="Lander E."/>
            <person name="Lindblad-Toh K."/>
        </authorList>
    </citation>
    <scope>NUCLEOTIDE SEQUENCE [LARGE SCALE GENOMIC DNA]</scope>
    <source>
        <strain evidence="9">Wild caught</strain>
    </source>
</reference>
<evidence type="ECO:0000256" key="2">
    <source>
        <dbReference type="ARBA" id="ARBA00008813"/>
    </source>
</evidence>
<dbReference type="Pfam" id="PF00726">
    <property type="entry name" value="IL10"/>
    <property type="match status" value="1"/>
</dbReference>
<comment type="similarity">
    <text evidence="2 7">Belongs to the IL-10 family.</text>
</comment>
<evidence type="ECO:0000256" key="1">
    <source>
        <dbReference type="ARBA" id="ARBA00004613"/>
    </source>
</evidence>
<dbReference type="HOGENOM" id="CLU_098690_0_0_1"/>
<dbReference type="OMA" id="RLCHARM"/>
<keyword evidence="5 7" id="KW-0732">Signal</keyword>
<keyword evidence="3 7" id="KW-0202">Cytokine</keyword>
<feature type="disulfide bond" evidence="6">
    <location>
        <begin position="81"/>
        <end position="134"/>
    </location>
</feature>
<dbReference type="Proteomes" id="UP000008672">
    <property type="component" value="Unassembled WGS sequence"/>
</dbReference>
<evidence type="ECO:0000256" key="4">
    <source>
        <dbReference type="ARBA" id="ARBA00022525"/>
    </source>
</evidence>
<reference evidence="8" key="3">
    <citation type="submission" date="2025-09" db="UniProtKB">
        <authorList>
            <consortium name="Ensembl"/>
        </authorList>
    </citation>
    <scope>IDENTIFICATION</scope>
</reference>
<dbReference type="FunCoup" id="H3A3C0">
    <property type="interactions" value="337"/>
</dbReference>
<dbReference type="EMBL" id="AFYH01111184">
    <property type="status" value="NOT_ANNOTATED_CDS"/>
    <property type="molecule type" value="Genomic_DNA"/>
</dbReference>
<dbReference type="InParanoid" id="H3A3C0"/>
<keyword evidence="9" id="KW-1185">Reference proteome</keyword>
<dbReference type="InterPro" id="IPR020443">
    <property type="entry name" value="IL-10/19/20/24/26"/>
</dbReference>
<evidence type="ECO:0000313" key="9">
    <source>
        <dbReference type="Proteomes" id="UP000008672"/>
    </source>
</evidence>
<keyword evidence="6" id="KW-1015">Disulfide bond</keyword>
<feature type="chain" id="PRO_5031603424" description="Interleukin family protein" evidence="7">
    <location>
        <begin position="26"/>
        <end position="176"/>
    </location>
</feature>
<feature type="disulfide bond" evidence="6">
    <location>
        <begin position="33"/>
        <end position="126"/>
    </location>
</feature>
<evidence type="ECO:0000256" key="3">
    <source>
        <dbReference type="ARBA" id="ARBA00022514"/>
    </source>
</evidence>
<dbReference type="EMBL" id="AFYH01111183">
    <property type="status" value="NOT_ANNOTATED_CDS"/>
    <property type="molecule type" value="Genomic_DNA"/>
</dbReference>
<dbReference type="Ensembl" id="ENSLACT00000004177.1">
    <property type="protein sequence ID" value="ENSLACP00000004141.1"/>
    <property type="gene ID" value="ENSLACG00000003683.1"/>
</dbReference>
<accession>H3A3C0</accession>
<reference evidence="8" key="2">
    <citation type="submission" date="2025-08" db="UniProtKB">
        <authorList>
            <consortium name="Ensembl"/>
        </authorList>
    </citation>
    <scope>IDENTIFICATION</scope>
</reference>
<organism evidence="8 9">
    <name type="scientific">Latimeria chalumnae</name>
    <name type="common">Coelacanth</name>
    <dbReference type="NCBI Taxonomy" id="7897"/>
    <lineage>
        <taxon>Eukaryota</taxon>
        <taxon>Metazoa</taxon>
        <taxon>Chordata</taxon>
        <taxon>Craniata</taxon>
        <taxon>Vertebrata</taxon>
        <taxon>Euteleostomi</taxon>
        <taxon>Coelacanthiformes</taxon>
        <taxon>Coelacanthidae</taxon>
        <taxon>Latimeria</taxon>
    </lineage>
</organism>